<dbReference type="Pfam" id="PF04313">
    <property type="entry name" value="HSDR_N"/>
    <property type="match status" value="1"/>
</dbReference>
<evidence type="ECO:0000256" key="7">
    <source>
        <dbReference type="ARBA" id="ARBA00022759"/>
    </source>
</evidence>
<dbReference type="GO" id="GO:0005524">
    <property type="term" value="F:ATP binding"/>
    <property type="evidence" value="ECO:0007669"/>
    <property type="project" value="UniProtKB-KW"/>
</dbReference>
<evidence type="ECO:0000256" key="6">
    <source>
        <dbReference type="ARBA" id="ARBA00022747"/>
    </source>
</evidence>
<dbReference type="Pfam" id="PF22679">
    <property type="entry name" value="T1R_D3-like"/>
    <property type="match status" value="1"/>
</dbReference>
<dbReference type="GO" id="GO:0009035">
    <property type="term" value="F:type I site-specific deoxyribonuclease activity"/>
    <property type="evidence" value="ECO:0007669"/>
    <property type="project" value="UniProtKB-EC"/>
</dbReference>
<dbReference type="InterPro" id="IPR007409">
    <property type="entry name" value="Restrct_endonuc_type1_HsdR_N"/>
</dbReference>
<dbReference type="EMBL" id="NUSQ01000142">
    <property type="protein sequence ID" value="PHD64157.1"/>
    <property type="molecule type" value="Genomic_DNA"/>
</dbReference>
<dbReference type="CDD" id="cd22332">
    <property type="entry name" value="HsdR_N"/>
    <property type="match status" value="1"/>
</dbReference>
<evidence type="ECO:0000256" key="9">
    <source>
        <dbReference type="ARBA" id="ARBA00022840"/>
    </source>
</evidence>
<reference evidence="12 13" key="1">
    <citation type="submission" date="2017-09" db="EMBL/GenBank/DDBJ databases">
        <title>Large-scale bioinformatics analysis of Bacillus genomes uncovers conserved roles of natural products in bacterial physiology.</title>
        <authorList>
            <consortium name="Agbiome Team Llc"/>
            <person name="Bleich R.M."/>
            <person name="Grubbs K.J."/>
            <person name="Santa Maria K.C."/>
            <person name="Allen S.E."/>
            <person name="Farag S."/>
            <person name="Shank E.A."/>
            <person name="Bowers A."/>
        </authorList>
    </citation>
    <scope>NUCLEOTIDE SEQUENCE [LARGE SCALE GENOMIC DNA]</scope>
    <source>
        <strain evidence="12 13">AFS044250</strain>
    </source>
</reference>
<dbReference type="PANTHER" id="PTHR30195:SF15">
    <property type="entry name" value="TYPE I RESTRICTION ENZYME HINDI ENDONUCLEASE SUBUNIT"/>
    <property type="match status" value="1"/>
</dbReference>
<proteinExistence type="inferred from homology"/>
<comment type="caution">
    <text evidence="12">The sequence shown here is derived from an EMBL/GenBank/DDBJ whole genome shotgun (WGS) entry which is preliminary data.</text>
</comment>
<dbReference type="InterPro" id="IPR021810">
    <property type="entry name" value="T1RH-like_C"/>
</dbReference>
<evidence type="ECO:0000256" key="8">
    <source>
        <dbReference type="ARBA" id="ARBA00022801"/>
    </source>
</evidence>
<organism evidence="12 13">
    <name type="scientific">Bacillus toyonensis</name>
    <dbReference type="NCBI Taxonomy" id="155322"/>
    <lineage>
        <taxon>Bacteria</taxon>
        <taxon>Bacillati</taxon>
        <taxon>Bacillota</taxon>
        <taxon>Bacilli</taxon>
        <taxon>Bacillales</taxon>
        <taxon>Bacillaceae</taxon>
        <taxon>Bacillus</taxon>
        <taxon>Bacillus cereus group</taxon>
    </lineage>
</organism>
<dbReference type="SUPFAM" id="SSF52540">
    <property type="entry name" value="P-loop containing nucleoside triphosphate hydrolases"/>
    <property type="match status" value="2"/>
</dbReference>
<accession>A0A2B5XQS3</accession>
<sequence>MRNNRLYESDFEEATIERLKCQNYTYIPAFEWMTRNSLKNVVMEERLYAFLHKQYPCIPKHELLKLISLLTTVDGVTLERRNERFHSLLINGYTFSYEENNETKYIEIMPIDWKEPLNNDFVVMNQLSIDGHFSRRPDIIIFINGFPLIVFELKSPYREDPSIYGAHLQLQHYVKDIPQLFDYNTFVVIADGVRAMHGMPFSPFEYFAEWKSIDGQTIENNPALSMKILIEGLFSKERLLKYIQRFIFFKVQGTSNIKIGAKYHQYFGATIAYKEALRASGPNGNKKIGTVFHSTGSGKSFTMLFLANLLRRSKDLKNPTIVLQVDRTDLDEQLYKTFVSAESFIGKVFQASSADDLRDLLQNEGGQIVLSTIEKFRLKDDENEHPVLSDRSNIIVIADEAHRTQYGVKGFAGNLRQALPNASHVAFSGTPISMIGRDTTEQFGPIIHTYDMVQSVNDGATVKLTYDSRLIPLDLTNLNIDEELADIVAYGSNDDALEKYKRQYAALKKVVGTPKRLEQLAKEIVNHFNTASIEQPFTKGLIVTMSRHICVALYDQLKKIPNCPQMEIVMTGGRTDDPIEWKDVQQGSRYSHIKNDEEKKVIKERLADPKDPLKLCLVVDMFLTGSDFPPMTFLYVDKPMKGHNLIQAIARVNRVFPEKEGGQIIDFIGIVDQLKQATKQYTNSIEPPKEALFDIEEALEIFWGNLEIIRQYVPAHLRPTDWRKLSKIEQEDLFATLLGKFLGMDIEKDFLEAQLKLSKSYKLVSNEMIVRPVVDEILLYEIVKTQIHKISMKDFRAEEQLEQKLNKLINDSLVTRQTIDIFAVAGIAKPDASILDEAFILDVKDKKHEDLRLKLFKQLLEDQVKLTFSKNKAKSQKMSELLEKTLNEYHNRIINAADVVRIMTEMRNEMMTEEQKRKDLGLTEEEASFYEIIANMGEHTFENKFIADLVHKVIKEMKREFRPGWTEIHRTDILAKVRIAVTKVLIKEKVSGQQLQFLMNAIVDEAKEKYRDWPINA</sequence>
<keyword evidence="10 11" id="KW-0238">DNA-binding</keyword>
<dbReference type="EC" id="3.1.21.3" evidence="11"/>
<evidence type="ECO:0000256" key="11">
    <source>
        <dbReference type="RuleBase" id="RU364115"/>
    </source>
</evidence>
<dbReference type="PANTHER" id="PTHR30195">
    <property type="entry name" value="TYPE I SITE-SPECIFIC DEOXYRIBONUCLEASE PROTEIN SUBUNIT M AND R"/>
    <property type="match status" value="1"/>
</dbReference>
<dbReference type="GO" id="GO:0009307">
    <property type="term" value="P:DNA restriction-modification system"/>
    <property type="evidence" value="ECO:0007669"/>
    <property type="project" value="UniProtKB-KW"/>
</dbReference>
<keyword evidence="7" id="KW-0255">Endonuclease</keyword>
<evidence type="ECO:0000256" key="1">
    <source>
        <dbReference type="ARBA" id="ARBA00000851"/>
    </source>
</evidence>
<keyword evidence="8 11" id="KW-0378">Hydrolase</keyword>
<evidence type="ECO:0000256" key="10">
    <source>
        <dbReference type="ARBA" id="ARBA00023125"/>
    </source>
</evidence>
<evidence type="ECO:0000313" key="12">
    <source>
        <dbReference type="EMBL" id="PHD64157.1"/>
    </source>
</evidence>
<dbReference type="SMART" id="SM00487">
    <property type="entry name" value="DEXDc"/>
    <property type="match status" value="1"/>
</dbReference>
<evidence type="ECO:0000256" key="5">
    <source>
        <dbReference type="ARBA" id="ARBA00022741"/>
    </source>
</evidence>
<keyword evidence="6 11" id="KW-0680">Restriction system</keyword>
<comment type="function">
    <text evidence="11">Subunit R is required for both nuclease and ATPase activities, but not for modification.</text>
</comment>
<dbReference type="Gene3D" id="3.90.1570.50">
    <property type="match status" value="1"/>
</dbReference>
<evidence type="ECO:0000313" key="13">
    <source>
        <dbReference type="Proteomes" id="UP000225997"/>
    </source>
</evidence>
<dbReference type="AlphaFoldDB" id="A0A2B5XQS3"/>
<dbReference type="InterPro" id="IPR051268">
    <property type="entry name" value="Type-I_R_enzyme_R_subunit"/>
</dbReference>
<name>A0A2B5XQS3_9BACI</name>
<dbReference type="NCBIfam" id="TIGR00348">
    <property type="entry name" value="hsdR"/>
    <property type="match status" value="1"/>
</dbReference>
<dbReference type="InterPro" id="IPR014001">
    <property type="entry name" value="Helicase_ATP-bd"/>
</dbReference>
<evidence type="ECO:0000256" key="4">
    <source>
        <dbReference type="ARBA" id="ARBA00022722"/>
    </source>
</evidence>
<comment type="subunit">
    <text evidence="3 11">The type I restriction/modification system is composed of three polypeptides R, M and S.</text>
</comment>
<dbReference type="InterPro" id="IPR055180">
    <property type="entry name" value="HsdR_RecA-like_helicase_dom_2"/>
</dbReference>
<keyword evidence="5 11" id="KW-0547">Nucleotide-binding</keyword>
<dbReference type="InterPro" id="IPR040980">
    <property type="entry name" value="SWI2_SNF2"/>
</dbReference>
<dbReference type="GO" id="GO:0003677">
    <property type="term" value="F:DNA binding"/>
    <property type="evidence" value="ECO:0007669"/>
    <property type="project" value="UniProtKB-KW"/>
</dbReference>
<dbReference type="InterPro" id="IPR027417">
    <property type="entry name" value="P-loop_NTPase"/>
</dbReference>
<evidence type="ECO:0000256" key="2">
    <source>
        <dbReference type="ARBA" id="ARBA00008598"/>
    </source>
</evidence>
<dbReference type="Pfam" id="PF18766">
    <property type="entry name" value="SWI2_SNF2"/>
    <property type="match status" value="1"/>
</dbReference>
<dbReference type="CDD" id="cd18800">
    <property type="entry name" value="SF2_C_EcoR124I-like"/>
    <property type="match status" value="1"/>
</dbReference>
<evidence type="ECO:0000256" key="3">
    <source>
        <dbReference type="ARBA" id="ARBA00011296"/>
    </source>
</evidence>
<dbReference type="Gene3D" id="3.40.50.300">
    <property type="entry name" value="P-loop containing nucleotide triphosphate hydrolases"/>
    <property type="match status" value="2"/>
</dbReference>
<dbReference type="CDD" id="cd18030">
    <property type="entry name" value="DEXHc_RE_I_HsdR"/>
    <property type="match status" value="1"/>
</dbReference>
<comment type="similarity">
    <text evidence="2 11">Belongs to the HsdR family.</text>
</comment>
<keyword evidence="9 11" id="KW-0067">ATP-binding</keyword>
<dbReference type="PROSITE" id="PS51192">
    <property type="entry name" value="HELICASE_ATP_BIND_1"/>
    <property type="match status" value="1"/>
</dbReference>
<dbReference type="RefSeq" id="WP_100063296.1">
    <property type="nucleotide sequence ID" value="NZ_NUSQ01000142.1"/>
</dbReference>
<gene>
    <name evidence="12" type="ORF">COF40_24840</name>
</gene>
<dbReference type="Proteomes" id="UP000225997">
    <property type="component" value="Unassembled WGS sequence"/>
</dbReference>
<dbReference type="Pfam" id="PF11867">
    <property type="entry name" value="T1RH-like_C"/>
    <property type="match status" value="1"/>
</dbReference>
<keyword evidence="4" id="KW-0540">Nuclease</keyword>
<comment type="catalytic activity">
    <reaction evidence="1 11">
        <text>Endonucleolytic cleavage of DNA to give random double-stranded fragments with terminal 5'-phosphates, ATP is simultaneously hydrolyzed.</text>
        <dbReference type="EC" id="3.1.21.3"/>
    </reaction>
</comment>
<dbReference type="InterPro" id="IPR004473">
    <property type="entry name" value="Restrct_endonuc_typeI_HsdR"/>
</dbReference>
<protein>
    <recommendedName>
        <fullName evidence="11">Type I restriction enzyme endonuclease subunit</fullName>
        <shortName evidence="11">R protein</shortName>
        <ecNumber evidence="11">3.1.21.3</ecNumber>
    </recommendedName>
    <alternativeName>
        <fullName evidence="11">Type-1 restriction enzyme R protein</fullName>
    </alternativeName>
</protein>